<dbReference type="AlphaFoldDB" id="A0A226GMY6"/>
<dbReference type="PROSITE" id="PS51257">
    <property type="entry name" value="PROKAR_LIPOPROTEIN"/>
    <property type="match status" value="1"/>
</dbReference>
<evidence type="ECO:0000313" key="2">
    <source>
        <dbReference type="Proteomes" id="UP000198345"/>
    </source>
</evidence>
<reference evidence="1 2" key="1">
    <citation type="submission" date="2016-11" db="EMBL/GenBank/DDBJ databases">
        <title>Whole genomes of Flavobacteriaceae.</title>
        <authorList>
            <person name="Stine C."/>
            <person name="Li C."/>
            <person name="Tadesse D."/>
        </authorList>
    </citation>
    <scope>NUCLEOTIDE SEQUENCE [LARGE SCALE GENOMIC DNA]</scope>
    <source>
        <strain evidence="1 2">DSM 18292</strain>
    </source>
</reference>
<comment type="caution">
    <text evidence="1">The sequence shown here is derived from an EMBL/GenBank/DDBJ whole genome shotgun (WGS) entry which is preliminary data.</text>
</comment>
<dbReference type="Proteomes" id="UP000198345">
    <property type="component" value="Unassembled WGS sequence"/>
</dbReference>
<evidence type="ECO:0000313" key="1">
    <source>
        <dbReference type="EMBL" id="OXA83307.1"/>
    </source>
</evidence>
<dbReference type="InterPro" id="IPR021326">
    <property type="entry name" value="DUF2931"/>
</dbReference>
<name>A0A226GMY6_9FLAO</name>
<protein>
    <recommendedName>
        <fullName evidence="3">DUF2931 domain-containing protein</fullName>
    </recommendedName>
</protein>
<sequence>MTKTIKSLILGMLMSFTVSCQDKQQKMIVENTVNSPRFQWQESLCSPLGYPMEIYKGGLEGNGSYASLESGTTDGEWASSGAGRSYGVKTLPNRINFIWVSYAEGCFYSIDSPIDYEKMLQLFEEGYQDSGFFFNDEGEYKKCTYTTIVVGLAPGGVVVVWVKGGGRQVEIGRYQGEKYIVSEEEIAKLDNHDILKFQKEYQEKTMLNTQIVPLEVREANAGKPIPYNLWDSYRVWYSWKPIYSHKKEFEITSLYIEMFNGENEEWFDKSLLENKFTKRSIPKSAHLTWTDWTVNSWSKDKGQGYGGEIVFDEKEIIKAFEEMYKEDKDGKSELQFTVNQLNSFVTVQLRQGDKEIRLIKTKVKIVKSRNLSLKK</sequence>
<dbReference type="RefSeq" id="WP_089052060.1">
    <property type="nucleotide sequence ID" value="NZ_FXTV01000004.1"/>
</dbReference>
<keyword evidence="2" id="KW-1185">Reference proteome</keyword>
<organism evidence="1 2">
    <name type="scientific">Flavobacterium hercynium</name>
    <dbReference type="NCBI Taxonomy" id="387094"/>
    <lineage>
        <taxon>Bacteria</taxon>
        <taxon>Pseudomonadati</taxon>
        <taxon>Bacteroidota</taxon>
        <taxon>Flavobacteriia</taxon>
        <taxon>Flavobacteriales</taxon>
        <taxon>Flavobacteriaceae</taxon>
        <taxon>Flavobacterium</taxon>
    </lineage>
</organism>
<dbReference type="EMBL" id="MUGW01000084">
    <property type="protein sequence ID" value="OXA83307.1"/>
    <property type="molecule type" value="Genomic_DNA"/>
</dbReference>
<dbReference type="Pfam" id="PF11153">
    <property type="entry name" value="DUF2931"/>
    <property type="match status" value="1"/>
</dbReference>
<proteinExistence type="predicted"/>
<dbReference type="OrthoDB" id="5702951at2"/>
<gene>
    <name evidence="1" type="ORF">B0A66_22385</name>
</gene>
<evidence type="ECO:0008006" key="3">
    <source>
        <dbReference type="Google" id="ProtNLM"/>
    </source>
</evidence>
<accession>A0A226GMY6</accession>